<evidence type="ECO:0000313" key="2">
    <source>
        <dbReference type="EMBL" id="KAL0967115.1"/>
    </source>
</evidence>
<protein>
    <submittedName>
        <fullName evidence="2">Uncharacterized protein</fullName>
    </submittedName>
</protein>
<feature type="region of interest" description="Disordered" evidence="1">
    <location>
        <begin position="1"/>
        <end position="32"/>
    </location>
</feature>
<organism evidence="2 3">
    <name type="scientific">Umbra pygmaea</name>
    <name type="common">Eastern mudminnow</name>
    <dbReference type="NCBI Taxonomy" id="75934"/>
    <lineage>
        <taxon>Eukaryota</taxon>
        <taxon>Metazoa</taxon>
        <taxon>Chordata</taxon>
        <taxon>Craniata</taxon>
        <taxon>Vertebrata</taxon>
        <taxon>Euteleostomi</taxon>
        <taxon>Actinopterygii</taxon>
        <taxon>Neopterygii</taxon>
        <taxon>Teleostei</taxon>
        <taxon>Protacanthopterygii</taxon>
        <taxon>Esociformes</taxon>
        <taxon>Umbridae</taxon>
        <taxon>Umbra</taxon>
    </lineage>
</organism>
<proteinExistence type="predicted"/>
<reference evidence="2 3" key="1">
    <citation type="submission" date="2024-06" db="EMBL/GenBank/DDBJ databases">
        <authorList>
            <person name="Pan Q."/>
            <person name="Wen M."/>
            <person name="Jouanno E."/>
            <person name="Zahm M."/>
            <person name="Klopp C."/>
            <person name="Cabau C."/>
            <person name="Louis A."/>
            <person name="Berthelot C."/>
            <person name="Parey E."/>
            <person name="Roest Crollius H."/>
            <person name="Montfort J."/>
            <person name="Robinson-Rechavi M."/>
            <person name="Bouchez O."/>
            <person name="Lampietro C."/>
            <person name="Lopez Roques C."/>
            <person name="Donnadieu C."/>
            <person name="Postlethwait J."/>
            <person name="Bobe J."/>
            <person name="Verreycken H."/>
            <person name="Guiguen Y."/>
        </authorList>
    </citation>
    <scope>NUCLEOTIDE SEQUENCE [LARGE SCALE GENOMIC DNA]</scope>
    <source>
        <strain evidence="2">Up_M1</strain>
        <tissue evidence="2">Testis</tissue>
    </source>
</reference>
<gene>
    <name evidence="2" type="ORF">UPYG_G00247960</name>
</gene>
<feature type="compositionally biased region" description="Basic and acidic residues" evidence="1">
    <location>
        <begin position="16"/>
        <end position="32"/>
    </location>
</feature>
<evidence type="ECO:0000313" key="3">
    <source>
        <dbReference type="Proteomes" id="UP001557470"/>
    </source>
</evidence>
<sequence length="259" mass="29582">MKLLIRGDGGGGARGGGERGDLGGETGREIEGRGEKNPFSFKKCSPFQFVKRKVRRWMRNPKVSSEGKDVQGKACMLYPCTPKCPLVADDLWYTQVPLPYSCCCCHYDNLPGGQNQEQNQEHHRVSGREEKSKAYKVRKWKMLNRHHHDAKQKEAGPEVHFGGSPCRMRASQLRPNPVMMECCICSGPLVTYNLEEAWQPRQRAQAMDLYYHSDLDQEGYCCSDDSSKNTNYILTTLNTYPNYISHLPQLHLNYTLHLH</sequence>
<dbReference type="AlphaFoldDB" id="A0ABD0WBQ2"/>
<accession>A0ABD0WBQ2</accession>
<dbReference type="EMBL" id="JAGEUA010000008">
    <property type="protein sequence ID" value="KAL0967115.1"/>
    <property type="molecule type" value="Genomic_DNA"/>
</dbReference>
<comment type="caution">
    <text evidence="2">The sequence shown here is derived from an EMBL/GenBank/DDBJ whole genome shotgun (WGS) entry which is preliminary data.</text>
</comment>
<name>A0ABD0WBQ2_UMBPY</name>
<keyword evidence="3" id="KW-1185">Reference proteome</keyword>
<dbReference type="Proteomes" id="UP001557470">
    <property type="component" value="Unassembled WGS sequence"/>
</dbReference>
<evidence type="ECO:0000256" key="1">
    <source>
        <dbReference type="SAM" id="MobiDB-lite"/>
    </source>
</evidence>